<dbReference type="GO" id="GO:0071973">
    <property type="term" value="P:bacterial-type flagellum-dependent cell motility"/>
    <property type="evidence" value="ECO:0007669"/>
    <property type="project" value="TreeGrafter"/>
</dbReference>
<keyword evidence="9" id="KW-0966">Cell projection</keyword>
<dbReference type="AlphaFoldDB" id="A0A9X2V424"/>
<evidence type="ECO:0000313" key="11">
    <source>
        <dbReference type="Proteomes" id="UP001155144"/>
    </source>
</evidence>
<dbReference type="InterPro" id="IPR040026">
    <property type="entry name" value="FliD"/>
</dbReference>
<keyword evidence="3" id="KW-0175">Coiled coil</keyword>
<evidence type="ECO:0000256" key="4">
    <source>
        <dbReference type="ARBA" id="ARBA00023143"/>
    </source>
</evidence>
<comment type="caution">
    <text evidence="9">The sequence shown here is derived from an EMBL/GenBank/DDBJ whole genome shotgun (WGS) entry which is preliminary data.</text>
</comment>
<accession>A0A9X2V424</accession>
<proteinExistence type="inferred from homology"/>
<evidence type="ECO:0000256" key="5">
    <source>
        <dbReference type="RuleBase" id="RU362066"/>
    </source>
</evidence>
<evidence type="ECO:0000256" key="1">
    <source>
        <dbReference type="ARBA" id="ARBA00009764"/>
    </source>
</evidence>
<dbReference type="GO" id="GO:0005576">
    <property type="term" value="C:extracellular region"/>
    <property type="evidence" value="ECO:0007669"/>
    <property type="project" value="UniProtKB-SubCell"/>
</dbReference>
<feature type="domain" description="Flagellar hook-associated protein 2 N-terminal" evidence="7">
    <location>
        <begin position="14"/>
        <end position="109"/>
    </location>
</feature>
<keyword evidence="9" id="KW-0282">Flagellum</keyword>
<dbReference type="EMBL" id="JANUBL010000001">
    <property type="protein sequence ID" value="MCS4120348.1"/>
    <property type="molecule type" value="Genomic_DNA"/>
</dbReference>
<dbReference type="RefSeq" id="WP_013062785.1">
    <property type="nucleotide sequence ID" value="NZ_CALTSD010000043.1"/>
</dbReference>
<comment type="similarity">
    <text evidence="1 5">Belongs to the FliD family.</text>
</comment>
<gene>
    <name evidence="9" type="ORF">GGP45_000666</name>
    <name evidence="10" type="ORF">GGP99_002278</name>
</gene>
<dbReference type="GO" id="GO:0009421">
    <property type="term" value="C:bacterial-type flagellum filament cap"/>
    <property type="evidence" value="ECO:0007669"/>
    <property type="project" value="InterPro"/>
</dbReference>
<evidence type="ECO:0000256" key="2">
    <source>
        <dbReference type="ARBA" id="ARBA00011255"/>
    </source>
</evidence>
<keyword evidence="5" id="KW-0964">Secreted</keyword>
<comment type="subcellular location">
    <subcellularLocation>
        <location evidence="5">Secreted</location>
    </subcellularLocation>
    <subcellularLocation>
        <location evidence="5">Bacterial flagellum</location>
    </subcellularLocation>
</comment>
<evidence type="ECO:0000256" key="3">
    <source>
        <dbReference type="ARBA" id="ARBA00023054"/>
    </source>
</evidence>
<evidence type="ECO:0000313" key="10">
    <source>
        <dbReference type="EMBL" id="MCS4158306.1"/>
    </source>
</evidence>
<dbReference type="InterPro" id="IPR003481">
    <property type="entry name" value="FliD_N"/>
</dbReference>
<dbReference type="Proteomes" id="UP001155144">
    <property type="component" value="Unassembled WGS sequence"/>
</dbReference>
<comment type="subunit">
    <text evidence="2 5">Homopentamer.</text>
</comment>
<dbReference type="InterPro" id="IPR010809">
    <property type="entry name" value="FliD_C"/>
</dbReference>
<keyword evidence="9" id="KW-0969">Cilium</keyword>
<evidence type="ECO:0000259" key="7">
    <source>
        <dbReference type="Pfam" id="PF02465"/>
    </source>
</evidence>
<reference evidence="9" key="1">
    <citation type="submission" date="2022-08" db="EMBL/GenBank/DDBJ databases">
        <title>Genomic Encyclopedia of Type Strains, Phase V (KMG-V): Genome sequencing to study the core and pangenomes of soil and plant-associated prokaryotes.</title>
        <authorList>
            <person name="Whitman W."/>
        </authorList>
    </citation>
    <scope>NUCLEOTIDE SEQUENCE</scope>
    <source>
        <strain evidence="10">SP3002</strain>
        <strain evidence="9">SP3026</strain>
    </source>
</reference>
<sequence>MGTSVNPSSLSPQYQRLIQRTLQIERQPKLELQNERQQKKNEKSVVSDLDGKLSSLQSQLSTLTDTISSPFEGRSASAAEGTEGFSVSADKTASTGSYSVAVNRLASADGRVSQAYNSGGTGLRTFFDNNGQQTFDLEVATPTDSNPDAREQISVTVDPSGSNNKEILGNIQTAIDDALQTAVDDGTISSDERPSASVINPTSGTARLSLRSQQTGYQGRLSFSDSSNNLLSELQVNADQIADDTQGGEITEVGADEGSSQLTSEFELNGLTFTRNSNEVTDAVDGVTINLEEATGTTSSFEVSADEEGAKSAVQEFIDRYNEVNKFLQNKTEVNPDSDERGAFANDGTFRRLGFQLRNDATRPVESAPDRLSTLADIGIEASRDGTLELADEDAFSDALRNDQEALKDLFAADDGVAKRLETRVDQYVETGGVIDDREDIIDSSVDRIDNRIDRLDKRLQRRQEQLRARFSEVQSTIRSLASQQRTISQRLF</sequence>
<evidence type="ECO:0000256" key="6">
    <source>
        <dbReference type="SAM" id="MobiDB-lite"/>
    </source>
</evidence>
<feature type="region of interest" description="Disordered" evidence="6">
    <location>
        <begin position="67"/>
        <end position="90"/>
    </location>
</feature>
<evidence type="ECO:0000313" key="9">
    <source>
        <dbReference type="EMBL" id="MCS4120348.1"/>
    </source>
</evidence>
<organism evidence="9 11">
    <name type="scientific">Salinibacter ruber</name>
    <dbReference type="NCBI Taxonomy" id="146919"/>
    <lineage>
        <taxon>Bacteria</taxon>
        <taxon>Pseudomonadati</taxon>
        <taxon>Rhodothermota</taxon>
        <taxon>Rhodothermia</taxon>
        <taxon>Rhodothermales</taxon>
        <taxon>Salinibacteraceae</taxon>
        <taxon>Salinibacter</taxon>
    </lineage>
</organism>
<evidence type="ECO:0000259" key="8">
    <source>
        <dbReference type="Pfam" id="PF07195"/>
    </source>
</evidence>
<dbReference type="Proteomes" id="UP001155110">
    <property type="component" value="Unassembled WGS sequence"/>
</dbReference>
<protein>
    <recommendedName>
        <fullName evidence="5">Flagellar hook-associated protein 2</fullName>
        <shortName evidence="5">HAP2</shortName>
    </recommendedName>
    <alternativeName>
        <fullName evidence="5">Flagellar cap protein</fullName>
    </alternativeName>
</protein>
<dbReference type="PANTHER" id="PTHR30288:SF0">
    <property type="entry name" value="FLAGELLAR HOOK-ASSOCIATED PROTEIN 2"/>
    <property type="match status" value="1"/>
</dbReference>
<dbReference type="PANTHER" id="PTHR30288">
    <property type="entry name" value="FLAGELLAR CAP/ASSEMBLY PROTEIN FLID"/>
    <property type="match status" value="1"/>
</dbReference>
<dbReference type="GO" id="GO:0009424">
    <property type="term" value="C:bacterial-type flagellum hook"/>
    <property type="evidence" value="ECO:0007669"/>
    <property type="project" value="UniProtKB-UniRule"/>
</dbReference>
<keyword evidence="4 5" id="KW-0975">Bacterial flagellum</keyword>
<dbReference type="Pfam" id="PF07195">
    <property type="entry name" value="FliD_C"/>
    <property type="match status" value="1"/>
</dbReference>
<dbReference type="EMBL" id="JANTZM010000011">
    <property type="protein sequence ID" value="MCS4158306.1"/>
    <property type="molecule type" value="Genomic_DNA"/>
</dbReference>
<dbReference type="GO" id="GO:0007155">
    <property type="term" value="P:cell adhesion"/>
    <property type="evidence" value="ECO:0007669"/>
    <property type="project" value="InterPro"/>
</dbReference>
<comment type="function">
    <text evidence="5">Required for morphogenesis and for the elongation of the flagellar filament by facilitating polymerization of the flagellin monomers at the tip of growing filament. Forms a capping structure, which prevents flagellin subunits (transported through the central channel of the flagellum) from leaking out without polymerization at the distal end.</text>
</comment>
<feature type="domain" description="Flagellar hook-associated protein 2 C-terminal" evidence="8">
    <location>
        <begin position="264"/>
        <end position="481"/>
    </location>
</feature>
<name>A0A9X2V424_9BACT</name>
<dbReference type="Pfam" id="PF02465">
    <property type="entry name" value="FliD_N"/>
    <property type="match status" value="1"/>
</dbReference>